<evidence type="ECO:0000256" key="3">
    <source>
        <dbReference type="ARBA" id="ARBA00022525"/>
    </source>
</evidence>
<dbReference type="GO" id="GO:0045087">
    <property type="term" value="P:innate immune response"/>
    <property type="evidence" value="ECO:0007669"/>
    <property type="project" value="InterPro"/>
</dbReference>
<dbReference type="GO" id="GO:0042742">
    <property type="term" value="P:defense response to bacterium"/>
    <property type="evidence" value="ECO:0007669"/>
    <property type="project" value="UniProtKB-UniRule"/>
</dbReference>
<sequence>LSPQNTPVKLLTTICRLKLEKMYSKTNTSSTIFEKAGHGTEKITRSEGHHIIFNRWKACTAIGGRCRNQCDDSELRISYCERPTTHCCSLKKSIHKKMIHLNEVFSLFHHSINDL</sequence>
<proteinExistence type="inferred from homology"/>
<keyword evidence="12" id="KW-1185">Reference proteome</keyword>
<dbReference type="Pfam" id="PF13841">
    <property type="entry name" value="Defensin_beta_2"/>
    <property type="match status" value="1"/>
</dbReference>
<evidence type="ECO:0000313" key="12">
    <source>
        <dbReference type="Proteomes" id="UP000694416"/>
    </source>
</evidence>
<comment type="similarity">
    <text evidence="2 9">Belongs to the beta-defensin family.</text>
</comment>
<keyword evidence="7 9" id="KW-0044">Antibiotic</keyword>
<keyword evidence="8" id="KW-1015">Disulfide bond</keyword>
<dbReference type="InterPro" id="IPR025933">
    <property type="entry name" value="Beta_defensin_dom"/>
</dbReference>
<name>A0A8C9GMJ2_9PRIM</name>
<evidence type="ECO:0000256" key="7">
    <source>
        <dbReference type="ARBA" id="ARBA00023022"/>
    </source>
</evidence>
<dbReference type="Ensembl" id="ENSPTET00000011383.1">
    <property type="protein sequence ID" value="ENSPTEP00000007468.1"/>
    <property type="gene ID" value="ENSPTEG00000008503.1"/>
</dbReference>
<evidence type="ECO:0000256" key="5">
    <source>
        <dbReference type="ARBA" id="ARBA00022729"/>
    </source>
</evidence>
<evidence type="ECO:0000256" key="9">
    <source>
        <dbReference type="RuleBase" id="RU231113"/>
    </source>
</evidence>
<keyword evidence="3 9" id="KW-0964">Secreted</keyword>
<evidence type="ECO:0000256" key="6">
    <source>
        <dbReference type="ARBA" id="ARBA00022940"/>
    </source>
</evidence>
<comment type="subcellular location">
    <subcellularLocation>
        <location evidence="1 9">Secreted</location>
    </subcellularLocation>
</comment>
<evidence type="ECO:0000313" key="11">
    <source>
        <dbReference type="Ensembl" id="ENSPTEP00000007468.1"/>
    </source>
</evidence>
<reference evidence="11" key="1">
    <citation type="submission" date="2025-08" db="UniProtKB">
        <authorList>
            <consortium name="Ensembl"/>
        </authorList>
    </citation>
    <scope>IDENTIFICATION</scope>
</reference>
<evidence type="ECO:0000259" key="10">
    <source>
        <dbReference type="Pfam" id="PF13841"/>
    </source>
</evidence>
<keyword evidence="5" id="KW-0732">Signal</keyword>
<evidence type="ECO:0000256" key="1">
    <source>
        <dbReference type="ARBA" id="ARBA00004613"/>
    </source>
</evidence>
<dbReference type="AlphaFoldDB" id="A0A8C9GMJ2"/>
<protein>
    <recommendedName>
        <fullName evidence="9">Beta-defensin</fullName>
    </recommendedName>
</protein>
<comment type="function">
    <text evidence="9">Has antibacterial activity.</text>
</comment>
<keyword evidence="4 9" id="KW-0929">Antimicrobial</keyword>
<organism evidence="11 12">
    <name type="scientific">Piliocolobus tephrosceles</name>
    <name type="common">Ugandan red Colobus</name>
    <dbReference type="NCBI Taxonomy" id="591936"/>
    <lineage>
        <taxon>Eukaryota</taxon>
        <taxon>Metazoa</taxon>
        <taxon>Chordata</taxon>
        <taxon>Craniata</taxon>
        <taxon>Vertebrata</taxon>
        <taxon>Euteleostomi</taxon>
        <taxon>Mammalia</taxon>
        <taxon>Eutheria</taxon>
        <taxon>Euarchontoglires</taxon>
        <taxon>Primates</taxon>
        <taxon>Haplorrhini</taxon>
        <taxon>Catarrhini</taxon>
        <taxon>Cercopithecidae</taxon>
        <taxon>Colobinae</taxon>
        <taxon>Piliocolobus</taxon>
    </lineage>
</organism>
<evidence type="ECO:0000256" key="4">
    <source>
        <dbReference type="ARBA" id="ARBA00022529"/>
    </source>
</evidence>
<dbReference type="Proteomes" id="UP000694416">
    <property type="component" value="Unplaced"/>
</dbReference>
<evidence type="ECO:0000256" key="2">
    <source>
        <dbReference type="ARBA" id="ARBA00007371"/>
    </source>
</evidence>
<dbReference type="GO" id="GO:0005576">
    <property type="term" value="C:extracellular region"/>
    <property type="evidence" value="ECO:0007669"/>
    <property type="project" value="UniProtKB-SubCell"/>
</dbReference>
<feature type="domain" description="Beta-defensin" evidence="10">
    <location>
        <begin position="59"/>
        <end position="88"/>
    </location>
</feature>
<accession>A0A8C9GMJ2</accession>
<evidence type="ECO:0000256" key="8">
    <source>
        <dbReference type="ARBA" id="ARBA00023157"/>
    </source>
</evidence>
<keyword evidence="6 9" id="KW-0211">Defensin</keyword>
<reference evidence="11" key="2">
    <citation type="submission" date="2025-09" db="UniProtKB">
        <authorList>
            <consortium name="Ensembl"/>
        </authorList>
    </citation>
    <scope>IDENTIFICATION</scope>
</reference>